<dbReference type="RefSeq" id="WP_012582560.1">
    <property type="nucleotide sequence ID" value="NC_011661.1"/>
</dbReference>
<dbReference type="Proteomes" id="UP000007719">
    <property type="component" value="Chromosome"/>
</dbReference>
<dbReference type="GO" id="GO:0016298">
    <property type="term" value="F:lipase activity"/>
    <property type="evidence" value="ECO:0000318"/>
    <property type="project" value="GO_Central"/>
</dbReference>
<dbReference type="EMBL" id="CP001251">
    <property type="protein sequence ID" value="ACK41475.1"/>
    <property type="molecule type" value="Genomic_DNA"/>
</dbReference>
<dbReference type="STRING" id="515635.Dtur_0144"/>
<dbReference type="eggNOG" id="COG2267">
    <property type="taxonomic scope" value="Bacteria"/>
</dbReference>
<dbReference type="GO" id="GO:0016020">
    <property type="term" value="C:membrane"/>
    <property type="evidence" value="ECO:0000318"/>
    <property type="project" value="GO_Central"/>
</dbReference>
<protein>
    <submittedName>
        <fullName evidence="2">Hydrolase, alpha/beta fold family protein</fullName>
    </submittedName>
</protein>
<dbReference type="AlphaFoldDB" id="B8DYU3"/>
<feature type="domain" description="Serine aminopeptidase S33" evidence="1">
    <location>
        <begin position="57"/>
        <end position="279"/>
    </location>
</feature>
<dbReference type="Gene3D" id="3.40.50.1820">
    <property type="entry name" value="alpha/beta hydrolase"/>
    <property type="match status" value="1"/>
</dbReference>
<dbReference type="PANTHER" id="PTHR11614">
    <property type="entry name" value="PHOSPHOLIPASE-RELATED"/>
    <property type="match status" value="1"/>
</dbReference>
<dbReference type="KEGG" id="dtu:Dtur_0144"/>
<evidence type="ECO:0000259" key="1">
    <source>
        <dbReference type="Pfam" id="PF12146"/>
    </source>
</evidence>
<dbReference type="InterPro" id="IPR022742">
    <property type="entry name" value="Hydrolase_4"/>
</dbReference>
<gene>
    <name evidence="2" type="ordered locus">Dtur_0144</name>
</gene>
<dbReference type="OrthoDB" id="9808398at2"/>
<evidence type="ECO:0000313" key="2">
    <source>
        <dbReference type="EMBL" id="ACK41475.1"/>
    </source>
</evidence>
<proteinExistence type="predicted"/>
<organism evidence="2 3">
    <name type="scientific">Dictyoglomus turgidum (strain DSM 6724 / Z-1310)</name>
    <dbReference type="NCBI Taxonomy" id="515635"/>
    <lineage>
        <taxon>Bacteria</taxon>
        <taxon>Pseudomonadati</taxon>
        <taxon>Dictyoglomota</taxon>
        <taxon>Dictyoglomia</taxon>
        <taxon>Dictyoglomales</taxon>
        <taxon>Dictyoglomaceae</taxon>
        <taxon>Dictyoglomus</taxon>
    </lineage>
</organism>
<dbReference type="InterPro" id="IPR051044">
    <property type="entry name" value="MAG_DAG_Lipase"/>
</dbReference>
<sequence length="297" mass="34903">MRIKEIFLLFFLLLLSNLFSYDFQSLYKQVKSISDEVFYIHSFDGTKLAYRIAEPKETKYVLIFIHGISLYGRYYYPFLKELSDYGIKVYFLDLRGHGNSEGRRGDSPEEKTFVKDLLLFYNFVKEENKDIPVYLAGHSMGAGLILKLVYHENLKPQGLILISGGLPVEKIHQNNDLLRIKPISKLFSFIAYIFPHFRIIGWDLPEEIDDSLIVNNYSYMFFRSAFPSNIKEIWEKLDLPILSIVGNKDEFYPSEEVLKVYEVYKRTKRKFILLKDSNHIDVIIKSPLYIKEWILGG</sequence>
<reference evidence="3" key="1">
    <citation type="journal article" date="2016" name="Front. Microbiol.">
        <title>The complete genome sequence of hyperthermophile Dictyoglomus turgidum DSM 6724 reveals a specialized carbohydrate fermentor.</title>
        <authorList>
            <person name="Brumm P.J."/>
            <person name="Gowda K."/>
            <person name="Robb F.T."/>
            <person name="Mead D.A."/>
        </authorList>
    </citation>
    <scope>NUCLEOTIDE SEQUENCE [LARGE SCALE GENOMIC DNA]</scope>
    <source>
        <strain evidence="3">DSM 6724 / Z-1310</strain>
    </source>
</reference>
<dbReference type="InParanoid" id="B8DYU3"/>
<evidence type="ECO:0000313" key="3">
    <source>
        <dbReference type="Proteomes" id="UP000007719"/>
    </source>
</evidence>
<keyword evidence="3" id="KW-1185">Reference proteome</keyword>
<name>B8DYU3_DICTD</name>
<keyword evidence="2" id="KW-0378">Hydrolase</keyword>
<dbReference type="InterPro" id="IPR029058">
    <property type="entry name" value="AB_hydrolase_fold"/>
</dbReference>
<dbReference type="HOGENOM" id="CLU_775437_0_0_0"/>
<dbReference type="Pfam" id="PF12146">
    <property type="entry name" value="Hydrolase_4"/>
    <property type="match status" value="1"/>
</dbReference>
<dbReference type="EnsemblBacteria" id="ACK41475">
    <property type="protein sequence ID" value="ACK41475"/>
    <property type="gene ID" value="Dtur_0144"/>
</dbReference>
<dbReference type="SUPFAM" id="SSF53474">
    <property type="entry name" value="alpha/beta-Hydrolases"/>
    <property type="match status" value="1"/>
</dbReference>
<accession>B8DYU3</accession>